<evidence type="ECO:0000313" key="3">
    <source>
        <dbReference type="Proteomes" id="UP000288293"/>
    </source>
</evidence>
<sequence>MNYTISRSRRRTTIGIKIEQGEVRVMAPTGLASQRIADFVASKHNWIQQHVTAQQARLSPLPKRQWQHGEHLYWLGQKLQLQVRPGQRSTIDYDATTLSLNIRLSRRVTRCEDKVRQLVTQWYKEQAQLWLDTTLPQLAAYQELTPGSWRVSSYRGKWGACSHSGHLSFSWRLFAAPEWVVRYVVHHELCHLAHFDHSKAFWQLLHAHDANLKAAESWLKHHGITLLHDDYFSYVKETE</sequence>
<protein>
    <recommendedName>
        <fullName evidence="1">YgjP-like metallopeptidase domain-containing protein</fullName>
    </recommendedName>
</protein>
<dbReference type="RefSeq" id="WP_126804452.1">
    <property type="nucleotide sequence ID" value="NZ_PIPL01000003.1"/>
</dbReference>
<organism evidence="2 3">
    <name type="scientific">Aliidiomarina minuta</name>
    <dbReference type="NCBI Taxonomy" id="880057"/>
    <lineage>
        <taxon>Bacteria</taxon>
        <taxon>Pseudomonadati</taxon>
        <taxon>Pseudomonadota</taxon>
        <taxon>Gammaproteobacteria</taxon>
        <taxon>Alteromonadales</taxon>
        <taxon>Idiomarinaceae</taxon>
        <taxon>Aliidiomarina</taxon>
    </lineage>
</organism>
<dbReference type="AlphaFoldDB" id="A0A432W3X7"/>
<comment type="caution">
    <text evidence="2">The sequence shown here is derived from an EMBL/GenBank/DDBJ whole genome shotgun (WGS) entry which is preliminary data.</text>
</comment>
<dbReference type="Proteomes" id="UP000288293">
    <property type="component" value="Unassembled WGS sequence"/>
</dbReference>
<dbReference type="InterPro" id="IPR002725">
    <property type="entry name" value="YgjP-like_metallopeptidase"/>
</dbReference>
<gene>
    <name evidence="2" type="ORF">CWE09_12865</name>
</gene>
<dbReference type="Gene3D" id="3.30.2010.10">
    <property type="entry name" value="Metalloproteases ('zincins'), catalytic domain"/>
    <property type="match status" value="1"/>
</dbReference>
<dbReference type="PANTHER" id="PTHR30399:SF1">
    <property type="entry name" value="UTP PYROPHOSPHATASE"/>
    <property type="match status" value="1"/>
</dbReference>
<keyword evidence="3" id="KW-1185">Reference proteome</keyword>
<evidence type="ECO:0000313" key="2">
    <source>
        <dbReference type="EMBL" id="RUO24031.1"/>
    </source>
</evidence>
<proteinExistence type="predicted"/>
<dbReference type="PANTHER" id="PTHR30399">
    <property type="entry name" value="UNCHARACTERIZED PROTEIN YGJP"/>
    <property type="match status" value="1"/>
</dbReference>
<dbReference type="OrthoDB" id="9811177at2"/>
<name>A0A432W3X7_9GAMM</name>
<dbReference type="EMBL" id="PIPL01000003">
    <property type="protein sequence ID" value="RUO24031.1"/>
    <property type="molecule type" value="Genomic_DNA"/>
</dbReference>
<dbReference type="CDD" id="cd07344">
    <property type="entry name" value="M48_yhfN_like"/>
    <property type="match status" value="1"/>
</dbReference>
<dbReference type="InterPro" id="IPR053136">
    <property type="entry name" value="UTP_pyrophosphatase-like"/>
</dbReference>
<feature type="domain" description="YgjP-like metallopeptidase" evidence="1">
    <location>
        <begin position="13"/>
        <end position="222"/>
    </location>
</feature>
<reference evidence="2 3" key="1">
    <citation type="journal article" date="2011" name="Front. Microbiol.">
        <title>Genomic signatures of strain selection and enhancement in Bacillus atrophaeus var. globigii, a historical biowarfare simulant.</title>
        <authorList>
            <person name="Gibbons H.S."/>
            <person name="Broomall S.M."/>
            <person name="McNew L.A."/>
            <person name="Daligault H."/>
            <person name="Chapman C."/>
            <person name="Bruce D."/>
            <person name="Karavis M."/>
            <person name="Krepps M."/>
            <person name="McGregor P.A."/>
            <person name="Hong C."/>
            <person name="Park K.H."/>
            <person name="Akmal A."/>
            <person name="Feldman A."/>
            <person name="Lin J.S."/>
            <person name="Chang W.E."/>
            <person name="Higgs B.W."/>
            <person name="Demirev P."/>
            <person name="Lindquist J."/>
            <person name="Liem A."/>
            <person name="Fochler E."/>
            <person name="Read T.D."/>
            <person name="Tapia R."/>
            <person name="Johnson S."/>
            <person name="Bishop-Lilly K.A."/>
            <person name="Detter C."/>
            <person name="Han C."/>
            <person name="Sozhamannan S."/>
            <person name="Rosenzweig C.N."/>
            <person name="Skowronski E.W."/>
        </authorList>
    </citation>
    <scope>NUCLEOTIDE SEQUENCE [LARGE SCALE GENOMIC DNA]</scope>
    <source>
        <strain evidence="2 3">MLST1</strain>
    </source>
</reference>
<dbReference type="Pfam" id="PF01863">
    <property type="entry name" value="YgjP-like"/>
    <property type="match status" value="1"/>
</dbReference>
<accession>A0A432W3X7</accession>
<evidence type="ECO:0000259" key="1">
    <source>
        <dbReference type="Pfam" id="PF01863"/>
    </source>
</evidence>